<keyword evidence="5 8" id="KW-0663">Pyridoxal phosphate</keyword>
<evidence type="ECO:0000256" key="4">
    <source>
        <dbReference type="ARBA" id="ARBA00022679"/>
    </source>
</evidence>
<comment type="function">
    <text evidence="8">Catalyzes the removal of elemental sulfur and selenium atoms from L-cysteine, L-cystine, L-selenocysteine, and L-selenocystine to produce L-alanine.</text>
</comment>
<accession>A0ABV9DWX9</accession>
<evidence type="ECO:0000256" key="6">
    <source>
        <dbReference type="ARBA" id="ARBA00050776"/>
    </source>
</evidence>
<dbReference type="Pfam" id="PF00266">
    <property type="entry name" value="Aminotran_5"/>
    <property type="match status" value="1"/>
</dbReference>
<dbReference type="CDD" id="cd06453">
    <property type="entry name" value="SufS_like"/>
    <property type="match status" value="1"/>
</dbReference>
<name>A0ABV9DWX9_9ACTN</name>
<keyword evidence="4 8" id="KW-0808">Transferase</keyword>
<dbReference type="EC" id="2.8.1.7" evidence="3 8"/>
<gene>
    <name evidence="10" type="ORF">ACFO4E_15435</name>
</gene>
<dbReference type="GO" id="GO:0031071">
    <property type="term" value="F:cysteine desulfurase activity"/>
    <property type="evidence" value="ECO:0007669"/>
    <property type="project" value="UniProtKB-EC"/>
</dbReference>
<keyword evidence="11" id="KW-1185">Reference proteome</keyword>
<evidence type="ECO:0000313" key="11">
    <source>
        <dbReference type="Proteomes" id="UP001595923"/>
    </source>
</evidence>
<dbReference type="InterPro" id="IPR015421">
    <property type="entry name" value="PyrdxlP-dep_Trfase_major"/>
</dbReference>
<comment type="cofactor">
    <cofactor evidence="1 7">
        <name>pyridoxal 5'-phosphate</name>
        <dbReference type="ChEBI" id="CHEBI:597326"/>
    </cofactor>
</comment>
<dbReference type="PANTHER" id="PTHR43586:SF8">
    <property type="entry name" value="CYSTEINE DESULFURASE 1, CHLOROPLASTIC"/>
    <property type="match status" value="1"/>
</dbReference>
<comment type="catalytic activity">
    <reaction evidence="6 8">
        <text>(sulfur carrier)-H + L-cysteine = (sulfur carrier)-SH + L-alanine</text>
        <dbReference type="Rhea" id="RHEA:43892"/>
        <dbReference type="Rhea" id="RHEA-COMP:14737"/>
        <dbReference type="Rhea" id="RHEA-COMP:14739"/>
        <dbReference type="ChEBI" id="CHEBI:29917"/>
        <dbReference type="ChEBI" id="CHEBI:35235"/>
        <dbReference type="ChEBI" id="CHEBI:57972"/>
        <dbReference type="ChEBI" id="CHEBI:64428"/>
        <dbReference type="EC" id="2.8.1.7"/>
    </reaction>
</comment>
<dbReference type="Gene3D" id="3.40.640.10">
    <property type="entry name" value="Type I PLP-dependent aspartate aminotransferase-like (Major domain)"/>
    <property type="match status" value="1"/>
</dbReference>
<dbReference type="Proteomes" id="UP001595923">
    <property type="component" value="Unassembled WGS sequence"/>
</dbReference>
<evidence type="ECO:0000259" key="9">
    <source>
        <dbReference type="Pfam" id="PF00266"/>
    </source>
</evidence>
<evidence type="ECO:0000313" key="10">
    <source>
        <dbReference type="EMBL" id="MFC4563257.1"/>
    </source>
</evidence>
<evidence type="ECO:0000256" key="5">
    <source>
        <dbReference type="ARBA" id="ARBA00022898"/>
    </source>
</evidence>
<dbReference type="InterPro" id="IPR020578">
    <property type="entry name" value="Aminotrans_V_PyrdxlP_BS"/>
</dbReference>
<dbReference type="PROSITE" id="PS00595">
    <property type="entry name" value="AA_TRANSFER_CLASS_5"/>
    <property type="match status" value="1"/>
</dbReference>
<protein>
    <recommendedName>
        <fullName evidence="3 8">Cysteine desulfurase</fullName>
        <ecNumber evidence="3 8">2.8.1.7</ecNumber>
    </recommendedName>
</protein>
<feature type="domain" description="Aminotransferase class V" evidence="9">
    <location>
        <begin position="32"/>
        <end position="412"/>
    </location>
</feature>
<dbReference type="Gene3D" id="3.90.1150.10">
    <property type="entry name" value="Aspartate Aminotransferase, domain 1"/>
    <property type="match status" value="1"/>
</dbReference>
<dbReference type="SUPFAM" id="SSF53383">
    <property type="entry name" value="PLP-dependent transferases"/>
    <property type="match status" value="1"/>
</dbReference>
<dbReference type="InterPro" id="IPR010970">
    <property type="entry name" value="Cys_dSase_SufS"/>
</dbReference>
<dbReference type="NCBIfam" id="TIGR01979">
    <property type="entry name" value="sufS"/>
    <property type="match status" value="1"/>
</dbReference>
<evidence type="ECO:0000256" key="7">
    <source>
        <dbReference type="RuleBase" id="RU004504"/>
    </source>
</evidence>
<organism evidence="10 11">
    <name type="scientific">Nocardiopsis mangrovi</name>
    <dbReference type="NCBI Taxonomy" id="1179818"/>
    <lineage>
        <taxon>Bacteria</taxon>
        <taxon>Bacillati</taxon>
        <taxon>Actinomycetota</taxon>
        <taxon>Actinomycetes</taxon>
        <taxon>Streptosporangiales</taxon>
        <taxon>Nocardiopsidaceae</taxon>
        <taxon>Nocardiopsis</taxon>
    </lineage>
</organism>
<dbReference type="InterPro" id="IPR015422">
    <property type="entry name" value="PyrdxlP-dep_Trfase_small"/>
</dbReference>
<evidence type="ECO:0000256" key="3">
    <source>
        <dbReference type="ARBA" id="ARBA00012239"/>
    </source>
</evidence>
<dbReference type="RefSeq" id="WP_378575240.1">
    <property type="nucleotide sequence ID" value="NZ_JBHSFQ010000014.1"/>
</dbReference>
<dbReference type="InterPro" id="IPR000192">
    <property type="entry name" value="Aminotrans_V_dom"/>
</dbReference>
<evidence type="ECO:0000256" key="1">
    <source>
        <dbReference type="ARBA" id="ARBA00001933"/>
    </source>
</evidence>
<dbReference type="InterPro" id="IPR015424">
    <property type="entry name" value="PyrdxlP-dep_Trfase"/>
</dbReference>
<proteinExistence type="inferred from homology"/>
<sequence>MTTRELELLDVEKIRADFPILARTVREGRPLVYLDSGATSQKPRQVLDAEREFYERHNAAVHRGAHQLAEEATDAYEAARSTIAGFIGAPAGEVVFTKNATEAINLVAYAMSNAATGGAEAERFRVGPGDEVVVTEMEHHANLVPWQELCRRTGATLRWFGITDDGRLDLSDLDGLVNERTRIVALSHQSNVLGTVPPIAAISRRAREVGALVLLDSAQAVPHMPVDVRELGVDFLAFSGHKMLGPTGIGVLWGRADLLAAMPPFITGGSMIGVVHMDHSTWADPPQRFEAGVPMTAQAVGLAAACDYLSAIGMDKVAGHEHAVTSYALERLGALDGVRIIGPRDSADRGGAVSFVVEGIHPHDVGQVLDDRGVAVRVGHHCAWPLHRRCQVIATTRASFYLYNTLADVDALVEGVQAAQRFFGTVPAAPQA</sequence>
<comment type="similarity">
    <text evidence="2 8">Belongs to the class-V pyridoxal-phosphate-dependent aminotransferase family. Csd subfamily.</text>
</comment>
<dbReference type="EMBL" id="JBHSFQ010000014">
    <property type="protein sequence ID" value="MFC4563257.1"/>
    <property type="molecule type" value="Genomic_DNA"/>
</dbReference>
<reference evidence="11" key="1">
    <citation type="journal article" date="2019" name="Int. J. Syst. Evol. Microbiol.">
        <title>The Global Catalogue of Microorganisms (GCM) 10K type strain sequencing project: providing services to taxonomists for standard genome sequencing and annotation.</title>
        <authorList>
            <consortium name="The Broad Institute Genomics Platform"/>
            <consortium name="The Broad Institute Genome Sequencing Center for Infectious Disease"/>
            <person name="Wu L."/>
            <person name="Ma J."/>
        </authorList>
    </citation>
    <scope>NUCLEOTIDE SEQUENCE [LARGE SCALE GENOMIC DNA]</scope>
    <source>
        <strain evidence="11">XZYJ18</strain>
    </source>
</reference>
<evidence type="ECO:0000256" key="2">
    <source>
        <dbReference type="ARBA" id="ARBA00010447"/>
    </source>
</evidence>
<dbReference type="PANTHER" id="PTHR43586">
    <property type="entry name" value="CYSTEINE DESULFURASE"/>
    <property type="match status" value="1"/>
</dbReference>
<comment type="caution">
    <text evidence="10">The sequence shown here is derived from an EMBL/GenBank/DDBJ whole genome shotgun (WGS) entry which is preliminary data.</text>
</comment>
<evidence type="ECO:0000256" key="8">
    <source>
        <dbReference type="RuleBase" id="RU004506"/>
    </source>
</evidence>